<keyword evidence="8" id="KW-1185">Reference proteome</keyword>
<accession>A0A1R1IE03</accession>
<comment type="subcellular location">
    <subcellularLocation>
        <location evidence="4">Bacterial flagellum basal body</location>
    </subcellularLocation>
</comment>
<dbReference type="EMBL" id="MTHD01000001">
    <property type="protein sequence ID" value="OMG56822.1"/>
    <property type="molecule type" value="Genomic_DNA"/>
</dbReference>
<feature type="domain" description="PilZ" evidence="5">
    <location>
        <begin position="132"/>
        <end position="249"/>
    </location>
</feature>
<gene>
    <name evidence="4" type="primary">ycgR</name>
    <name evidence="7" type="ORF">BJN45_04270</name>
</gene>
<organism evidence="7 8">
    <name type="scientific">Azonexus hydrophilus</name>
    <dbReference type="NCBI Taxonomy" id="418702"/>
    <lineage>
        <taxon>Bacteria</taxon>
        <taxon>Pseudomonadati</taxon>
        <taxon>Pseudomonadota</taxon>
        <taxon>Betaproteobacteria</taxon>
        <taxon>Rhodocyclales</taxon>
        <taxon>Azonexaceae</taxon>
        <taxon>Azonexus</taxon>
    </lineage>
</organism>
<keyword evidence="1 4" id="KW-0973">c-di-GMP</keyword>
<name>A0A1R1IE03_9RHOO</name>
<evidence type="ECO:0000259" key="6">
    <source>
        <dbReference type="Pfam" id="PF07317"/>
    </source>
</evidence>
<dbReference type="Gene3D" id="2.30.110.10">
    <property type="entry name" value="Electron Transport, Fmn-binding Protein, Chain A"/>
    <property type="match status" value="1"/>
</dbReference>
<dbReference type="InterPro" id="IPR009926">
    <property type="entry name" value="T3SS_YcgR_PilZN"/>
</dbReference>
<evidence type="ECO:0000313" key="7">
    <source>
        <dbReference type="EMBL" id="OMG56822.1"/>
    </source>
</evidence>
<dbReference type="AlphaFoldDB" id="A0A1R1IE03"/>
<evidence type="ECO:0000259" key="5">
    <source>
        <dbReference type="Pfam" id="PF07238"/>
    </source>
</evidence>
<comment type="similarity">
    <text evidence="4">Belongs to the YcgR family.</text>
</comment>
<dbReference type="Pfam" id="PF07238">
    <property type="entry name" value="PilZ"/>
    <property type="match status" value="1"/>
</dbReference>
<evidence type="ECO:0000256" key="4">
    <source>
        <dbReference type="HAMAP-Rule" id="MF_01457"/>
    </source>
</evidence>
<evidence type="ECO:0000313" key="8">
    <source>
        <dbReference type="Proteomes" id="UP000187526"/>
    </source>
</evidence>
<dbReference type="InterPro" id="IPR009875">
    <property type="entry name" value="PilZ_domain"/>
</dbReference>
<dbReference type="GO" id="GO:0009425">
    <property type="term" value="C:bacterial-type flagellum basal body"/>
    <property type="evidence" value="ECO:0007669"/>
    <property type="project" value="UniProtKB-SubCell"/>
</dbReference>
<proteinExistence type="inferred from homology"/>
<dbReference type="HAMAP" id="MF_01457">
    <property type="entry name" value="YcgR"/>
    <property type="match status" value="1"/>
</dbReference>
<dbReference type="Pfam" id="PF07317">
    <property type="entry name" value="PilZN"/>
    <property type="match status" value="1"/>
</dbReference>
<dbReference type="GO" id="GO:0035438">
    <property type="term" value="F:cyclic-di-GMP binding"/>
    <property type="evidence" value="ECO:0007669"/>
    <property type="project" value="UniProtKB-UniRule"/>
</dbReference>
<protein>
    <recommendedName>
        <fullName evidence="4">Flagellar brake protein YcgR</fullName>
    </recommendedName>
    <alternativeName>
        <fullName evidence="4">Cyclic di-GMP binding protein YcgR</fullName>
    </alternativeName>
</protein>
<sequence length="263" mass="29888">MTTASEETSVPVFEIDQPENYGQYILSNPLEILRHLRTLQEQRNFVTLYLDAGRDFFLSTVLAIDEAHQQIFLDVPGRPEQFQQALSAQQTTLSTMVDRVKIQLRLGVLQSLPLDGRPVLAGSLPERMLRLQRREFFRIETPRLPPLRCKLARQHADGRAEAFEFPLYDISGGGLCLTGPIGHAEKFSLGELFADCRLEIPGESILSVNLRVREISRVETVSGEQQLRLGCEFVNLPGTRLTLIERYITRLERERKAKENGLS</sequence>
<feature type="domain" description="Type III secretion system flagellar brake protein YcgR PilZN" evidence="6">
    <location>
        <begin position="24"/>
        <end position="130"/>
    </location>
</feature>
<comment type="subunit">
    <text evidence="4">Monomer. Interacts with the flagellar basal bodies.</text>
</comment>
<evidence type="ECO:0000256" key="2">
    <source>
        <dbReference type="ARBA" id="ARBA00022741"/>
    </source>
</evidence>
<dbReference type="STRING" id="418702.BJN45_04270"/>
<dbReference type="InterPro" id="IPR023787">
    <property type="entry name" value="T3SS_YcgR"/>
</dbReference>
<dbReference type="GO" id="GO:0071945">
    <property type="term" value="P:regulation of bacterial-type flagellum-dependent cell motility by regulation of motor speed"/>
    <property type="evidence" value="ECO:0007669"/>
    <property type="project" value="UniProtKB-UniRule"/>
</dbReference>
<evidence type="ECO:0000256" key="1">
    <source>
        <dbReference type="ARBA" id="ARBA00022636"/>
    </source>
</evidence>
<dbReference type="GO" id="GO:0071973">
    <property type="term" value="P:bacterial-type flagellum-dependent cell motility"/>
    <property type="evidence" value="ECO:0007669"/>
    <property type="project" value="UniProtKB-UniRule"/>
</dbReference>
<dbReference type="OrthoDB" id="5572581at2"/>
<dbReference type="InterPro" id="IPR012349">
    <property type="entry name" value="Split_barrel_FMN-bd"/>
</dbReference>
<comment type="caution">
    <text evidence="7">The sequence shown here is derived from an EMBL/GenBank/DDBJ whole genome shotgun (WGS) entry which is preliminary data.</text>
</comment>
<evidence type="ECO:0000256" key="3">
    <source>
        <dbReference type="ARBA" id="ARBA00023143"/>
    </source>
</evidence>
<reference evidence="7 8" key="1">
    <citation type="submission" date="2016-10" db="EMBL/GenBank/DDBJ databases">
        <title>Alkaliphiles isolated from bioreactors.</title>
        <authorList>
            <person name="Salah Z."/>
            <person name="Rout S.P."/>
            <person name="Humphreys P.N."/>
        </authorList>
    </citation>
    <scope>NUCLEOTIDE SEQUENCE [LARGE SCALE GENOMIC DNA]</scope>
    <source>
        <strain evidence="7 8">ZS02</strain>
    </source>
</reference>
<dbReference type="RefSeq" id="WP_076092345.1">
    <property type="nucleotide sequence ID" value="NZ_MTHD01000001.1"/>
</dbReference>
<comment type="function">
    <text evidence="4">Acts as a flagellar brake, regulating swimming and swarming in a bis-(3'-5') cyclic diguanylic acid (c-di-GMP)-dependent manner. Binds 1 c-di-GMP dimer per subunit. Increasing levels of c-di-GMP lead to decreased motility.</text>
</comment>
<dbReference type="Gene3D" id="2.40.10.220">
    <property type="entry name" value="predicted glycosyltransferase like domains"/>
    <property type="match status" value="1"/>
</dbReference>
<keyword evidence="3 4" id="KW-0975">Bacterial flagellum</keyword>
<keyword evidence="2 4" id="KW-0547">Nucleotide-binding</keyword>
<dbReference type="Proteomes" id="UP000187526">
    <property type="component" value="Unassembled WGS sequence"/>
</dbReference>